<accession>A0AA97KSF4</accession>
<dbReference type="GO" id="GO:0071380">
    <property type="term" value="P:cellular response to prostaglandin E stimulus"/>
    <property type="evidence" value="ECO:0007669"/>
    <property type="project" value="TreeGrafter"/>
</dbReference>
<dbReference type="InterPro" id="IPR008365">
    <property type="entry name" value="Prostanoid_rcpt"/>
</dbReference>
<dbReference type="SUPFAM" id="SSF81321">
    <property type="entry name" value="Family A G protein-coupled receptor-like"/>
    <property type="match status" value="1"/>
</dbReference>
<dbReference type="KEGG" id="emc:129324605"/>
<organism evidence="17 18">
    <name type="scientific">Eublepharis macularius</name>
    <name type="common">Leopard gecko</name>
    <name type="synonym">Cyrtodactylus macularius</name>
    <dbReference type="NCBI Taxonomy" id="481883"/>
    <lineage>
        <taxon>Eukaryota</taxon>
        <taxon>Metazoa</taxon>
        <taxon>Chordata</taxon>
        <taxon>Craniata</taxon>
        <taxon>Vertebrata</taxon>
        <taxon>Euteleostomi</taxon>
        <taxon>Lepidosauria</taxon>
        <taxon>Squamata</taxon>
        <taxon>Bifurcata</taxon>
        <taxon>Gekkota</taxon>
        <taxon>Eublepharidae</taxon>
        <taxon>Eublepharinae</taxon>
        <taxon>Eublepharis</taxon>
    </lineage>
</organism>
<dbReference type="PANTHER" id="PTHR11866:SF8">
    <property type="entry name" value="PROSTAGLANDIN E2 RECEPTOR EP2 SUBTYPE"/>
    <property type="match status" value="1"/>
</dbReference>
<keyword evidence="17" id="KW-1185">Reference proteome</keyword>
<feature type="transmembrane region" description="Helical" evidence="15">
    <location>
        <begin position="21"/>
        <end position="44"/>
    </location>
</feature>
<dbReference type="PRINTS" id="PR00237">
    <property type="entry name" value="GPCRRHODOPSN"/>
</dbReference>
<dbReference type="GO" id="GO:0004957">
    <property type="term" value="F:prostaglandin E receptor activity"/>
    <property type="evidence" value="ECO:0007669"/>
    <property type="project" value="InterPro"/>
</dbReference>
<evidence type="ECO:0000256" key="13">
    <source>
        <dbReference type="ARBA" id="ARBA00080542"/>
    </source>
</evidence>
<keyword evidence="10 14" id="KW-0807">Transducer</keyword>
<dbReference type="Gene3D" id="1.20.1070.10">
    <property type="entry name" value="Rhodopsin 7-helix transmembrane proteins"/>
    <property type="match status" value="1"/>
</dbReference>
<evidence type="ECO:0000256" key="15">
    <source>
        <dbReference type="SAM" id="Phobius"/>
    </source>
</evidence>
<feature type="transmembrane region" description="Helical" evidence="15">
    <location>
        <begin position="202"/>
        <end position="227"/>
    </location>
</feature>
<feature type="transmembrane region" description="Helical" evidence="15">
    <location>
        <begin position="102"/>
        <end position="123"/>
    </location>
</feature>
<reference evidence="18" key="1">
    <citation type="submission" date="2025-08" db="UniProtKB">
        <authorList>
            <consortium name="RefSeq"/>
        </authorList>
    </citation>
    <scope>IDENTIFICATION</scope>
    <source>
        <tissue evidence="18">Blood</tissue>
    </source>
</reference>
<evidence type="ECO:0000256" key="9">
    <source>
        <dbReference type="ARBA" id="ARBA00023180"/>
    </source>
</evidence>
<keyword evidence="8 14" id="KW-0675">Receptor</keyword>
<comment type="subcellular location">
    <subcellularLocation>
        <location evidence="1">Cell membrane</location>
        <topology evidence="1">Multi-pass membrane protein</topology>
    </subcellularLocation>
</comment>
<dbReference type="PRINTS" id="PR00581">
    <property type="entry name" value="PRSTNOIDEP2R"/>
</dbReference>
<dbReference type="GeneID" id="129324605"/>
<feature type="transmembrane region" description="Helical" evidence="15">
    <location>
        <begin position="56"/>
        <end position="82"/>
    </location>
</feature>
<dbReference type="CTD" id="5732"/>
<name>A0AA97KSF4_EUBMA</name>
<feature type="transmembrane region" description="Helical" evidence="15">
    <location>
        <begin position="268"/>
        <end position="287"/>
    </location>
</feature>
<keyword evidence="4 15" id="KW-1133">Transmembrane helix</keyword>
<dbReference type="AlphaFoldDB" id="A0AA97KSF4"/>
<dbReference type="PROSITE" id="PS50262">
    <property type="entry name" value="G_PROTEIN_RECEP_F1_2"/>
    <property type="match status" value="1"/>
</dbReference>
<dbReference type="Proteomes" id="UP001190640">
    <property type="component" value="Chromosome 2"/>
</dbReference>
<feature type="domain" description="G-protein coupled receptors family 1 profile" evidence="16">
    <location>
        <begin position="33"/>
        <end position="321"/>
    </location>
</feature>
<keyword evidence="7" id="KW-1015">Disulfide bond</keyword>
<evidence type="ECO:0000313" key="17">
    <source>
        <dbReference type="Proteomes" id="UP001190640"/>
    </source>
</evidence>
<evidence type="ECO:0000256" key="11">
    <source>
        <dbReference type="ARBA" id="ARBA00055790"/>
    </source>
</evidence>
<dbReference type="PRINTS" id="PR01788">
    <property type="entry name" value="PROSTANOIDR"/>
</dbReference>
<keyword evidence="6 15" id="KW-0472">Membrane</keyword>
<dbReference type="InterPro" id="IPR001923">
    <property type="entry name" value="Prostglndn_EP2_rcpt"/>
</dbReference>
<evidence type="ECO:0000256" key="1">
    <source>
        <dbReference type="ARBA" id="ARBA00004651"/>
    </source>
</evidence>
<feature type="transmembrane region" description="Helical" evidence="15">
    <location>
        <begin position="144"/>
        <end position="167"/>
    </location>
</feature>
<evidence type="ECO:0000256" key="8">
    <source>
        <dbReference type="ARBA" id="ARBA00023170"/>
    </source>
</evidence>
<evidence type="ECO:0000256" key="6">
    <source>
        <dbReference type="ARBA" id="ARBA00023136"/>
    </source>
</evidence>
<dbReference type="FunFam" id="1.20.1070.10:FF:000212">
    <property type="entry name" value="Prostaglandin E2 receptor EP2 subtype"/>
    <property type="match status" value="1"/>
</dbReference>
<dbReference type="GO" id="GO:0006954">
    <property type="term" value="P:inflammatory response"/>
    <property type="evidence" value="ECO:0007669"/>
    <property type="project" value="TreeGrafter"/>
</dbReference>
<evidence type="ECO:0000259" key="16">
    <source>
        <dbReference type="PROSITE" id="PS50262"/>
    </source>
</evidence>
<dbReference type="RefSeq" id="XP_054827912.1">
    <property type="nucleotide sequence ID" value="XM_054971937.1"/>
</dbReference>
<sequence length="368" mass="39754">MGEAGGGCEARERLPPGESPAISAVMFAAGVLGNLTALALLLRARRRRRARRERLAPFHVLVLALVLTDLLGTCLTSPVVLAAYGRGRALVALAPGGRLCRYFAFAMSFFGLATVGSLGAMALERSLALGAPYLYRRLLSGRRAALPLAALPALYALAAAVCALPLLGFGRYVQYCPGTWCFIQTRFAGAPSADGGAAAFSLLYASLLLLLILAVLLCNLSAIRSLLRMHRRGQHARRPAAASLAPPPGQSLEGGRKPLSMAEELDHLILLAIMTIIFAVCSLPFTIRAFLNRFTGDGDYKEDLRALRFLSINSIIDPWVFAILRPPVLRLIRSVLHCRMPRKPRRSSRDIASIAKTEPSTQITVCRE</sequence>
<evidence type="ECO:0000313" key="18">
    <source>
        <dbReference type="RefSeq" id="XP_054827912.1"/>
    </source>
</evidence>
<evidence type="ECO:0000256" key="5">
    <source>
        <dbReference type="ARBA" id="ARBA00023040"/>
    </source>
</evidence>
<keyword evidence="9" id="KW-0325">Glycoprotein</keyword>
<dbReference type="InterPro" id="IPR017452">
    <property type="entry name" value="GPCR_Rhodpsn_7TM"/>
</dbReference>
<dbReference type="GO" id="GO:0007189">
    <property type="term" value="P:adenylate cyclase-activating G protein-coupled receptor signaling pathway"/>
    <property type="evidence" value="ECO:0007669"/>
    <property type="project" value="TreeGrafter"/>
</dbReference>
<keyword evidence="3 14" id="KW-0812">Transmembrane</keyword>
<proteinExistence type="inferred from homology"/>
<evidence type="ECO:0000256" key="4">
    <source>
        <dbReference type="ARBA" id="ARBA00022989"/>
    </source>
</evidence>
<dbReference type="GO" id="GO:0005886">
    <property type="term" value="C:plasma membrane"/>
    <property type="evidence" value="ECO:0007669"/>
    <property type="project" value="UniProtKB-SubCell"/>
</dbReference>
<comment type="similarity">
    <text evidence="14">Belongs to the G-protein coupled receptor 1 family.</text>
</comment>
<evidence type="ECO:0000256" key="3">
    <source>
        <dbReference type="ARBA" id="ARBA00022692"/>
    </source>
</evidence>
<evidence type="ECO:0000256" key="12">
    <source>
        <dbReference type="ARBA" id="ARBA00067998"/>
    </source>
</evidence>
<dbReference type="InterPro" id="IPR000276">
    <property type="entry name" value="GPCR_Rhodpsn"/>
</dbReference>
<dbReference type="GO" id="GO:0007204">
    <property type="term" value="P:positive regulation of cytosolic calcium ion concentration"/>
    <property type="evidence" value="ECO:0007669"/>
    <property type="project" value="TreeGrafter"/>
</dbReference>
<evidence type="ECO:0000256" key="10">
    <source>
        <dbReference type="ARBA" id="ARBA00023224"/>
    </source>
</evidence>
<keyword evidence="2" id="KW-1003">Cell membrane</keyword>
<gene>
    <name evidence="18" type="primary">PTGER2</name>
</gene>
<evidence type="ECO:0000256" key="2">
    <source>
        <dbReference type="ARBA" id="ARBA00022475"/>
    </source>
</evidence>
<evidence type="ECO:0000256" key="14">
    <source>
        <dbReference type="RuleBase" id="RU000688"/>
    </source>
</evidence>
<comment type="function">
    <text evidence="11">Receptor for prostaglandin E2 (PGE2). The activity of this receptor is mediated by G(s) proteins that stimulate adenylate cyclase. The subsequent raise in intracellular cAMP is responsible for the relaxing effect of this receptor on smooth muscle.</text>
</comment>
<evidence type="ECO:0000256" key="7">
    <source>
        <dbReference type="ARBA" id="ARBA00023157"/>
    </source>
</evidence>
<dbReference type="Pfam" id="PF00001">
    <property type="entry name" value="7tm_1"/>
    <property type="match status" value="1"/>
</dbReference>
<protein>
    <recommendedName>
        <fullName evidence="12">Prostaglandin E2 receptor EP2 subtype</fullName>
    </recommendedName>
    <alternativeName>
        <fullName evidence="13">Prostanoid EP2 receptor</fullName>
    </alternativeName>
</protein>
<dbReference type="PANTHER" id="PTHR11866">
    <property type="entry name" value="G-PROTEIN COUPLED RECEPTOR FAMILY 1 MEMBER"/>
    <property type="match status" value="1"/>
</dbReference>
<keyword evidence="5 14" id="KW-0297">G-protein coupled receptor</keyword>
<dbReference type="PROSITE" id="PS00237">
    <property type="entry name" value="G_PROTEIN_RECEP_F1_1"/>
    <property type="match status" value="1"/>
</dbReference>